<reference evidence="3 4" key="1">
    <citation type="submission" date="2018-12" db="EMBL/GenBank/DDBJ databases">
        <title>Genomic insights into the evolutionary origins and pathogenicity of five Vibrio parahaemolyticus strains isolated from the shrimp with acute hepatopancreatic necrosis disease (AHPND).</title>
        <authorList>
            <person name="Yang Q."/>
            <person name="Dong X."/>
            <person name="Xie G."/>
            <person name="Fu S."/>
            <person name="Zou P."/>
            <person name="Sun J."/>
            <person name="Wang Y."/>
            <person name="Huang J."/>
        </authorList>
    </citation>
    <scope>NUCLEOTIDE SEQUENCE [LARGE SCALE GENOMIC DNA]</scope>
    <source>
        <strain evidence="3 4">20160303005-1</strain>
    </source>
</reference>
<evidence type="ECO:0000313" key="4">
    <source>
        <dbReference type="Proteomes" id="UP000464718"/>
    </source>
</evidence>
<gene>
    <name evidence="3" type="ORF">EHC69_08630</name>
</gene>
<name>A0AAX1FNZ9_VIBPH</name>
<protein>
    <submittedName>
        <fullName evidence="3">Phage tail tape measure protein</fullName>
    </submittedName>
</protein>
<dbReference type="EMBL" id="CP034298">
    <property type="protein sequence ID" value="QHH09439.1"/>
    <property type="molecule type" value="Genomic_DNA"/>
</dbReference>
<evidence type="ECO:0000313" key="3">
    <source>
        <dbReference type="EMBL" id="QHH09439.1"/>
    </source>
</evidence>
<proteinExistence type="predicted"/>
<organism evidence="3 4">
    <name type="scientific">Vibrio parahaemolyticus</name>
    <dbReference type="NCBI Taxonomy" id="670"/>
    <lineage>
        <taxon>Bacteria</taxon>
        <taxon>Pseudomonadati</taxon>
        <taxon>Pseudomonadota</taxon>
        <taxon>Gammaproteobacteria</taxon>
        <taxon>Vibrionales</taxon>
        <taxon>Vibrionaceae</taxon>
        <taxon>Vibrio</taxon>
    </lineage>
</organism>
<keyword evidence="1" id="KW-0175">Coiled coil</keyword>
<dbReference type="AlphaFoldDB" id="A0AAX1FNZ9"/>
<sequence length="764" mass="84992">MAGRNVTIGNVNIAMSANAAKLIQQTEQAQKSFKASLKKMMKNISSFNSKVGTMAGSIRNLSGSLTRLGLVGTGTTAALGTLGYTLYENQREMQRMATTAGMTVEEYSKLTHVTNSLGLENEYLADALKDLNVRVVDAASGGGALVDFFLSIGESAEDWMKLDPVQQFSRFQETISRMDASTAKFWADEVNDSMYRLSTTMSRSGRTLSDFVNEADSLGAGTSGKYIGRVNEMYESFHRLNIIVREIAYTTMALFSKTLTSVFDEAVRTFKGMVDEGETAGGVIFKLSKQIATNILEVIQTATVQIQKFVYKVMLLLGKIDSSFLSDLKDQALIDLIEVEKKISDIEERITQSKKSSGLRSSAIFGLDVENLNEKLDDLKRKRDELNKEVNSGYISGLIEEISNVSYTVPKEATTEINNQSEARQVLNDNIREGVAIIEQLKETQDLSSKAALRELQVQKAKIKAAKEYYETIKLTDGNREALQQRIKDANNALKSISETEKQLKKKIADEEREQERKDNDEKLKDERSYLNARLRMAKEFYNNSRMEAKYNYELQKLDYDEQLKNELITKEEHSKLLENLALQRAHNEIAIETTKYAQVLDGMSYFFNESKTMAKAAFALTKGVALSETLIAQYQAVAQVWASKATWYEKVFQSAQAAAAVGSAIAGIQGVQGQFHNGGQIPRDGTYYMEGGEIVIPKDRVGEYIDAVNKQNEGQGGGTVINSTINMGANLVDEKVMAQALAKQQSTIAALVRKEQKKRPLRN</sequence>
<accession>A0AAX1FNZ9</accession>
<feature type="coiled-coil region" evidence="1">
    <location>
        <begin position="329"/>
        <end position="389"/>
    </location>
</feature>
<evidence type="ECO:0000256" key="2">
    <source>
        <dbReference type="SAM" id="MobiDB-lite"/>
    </source>
</evidence>
<dbReference type="Proteomes" id="UP000464718">
    <property type="component" value="Chromosome i"/>
</dbReference>
<dbReference type="RefSeq" id="WP_159408381.1">
    <property type="nucleotide sequence ID" value="NZ_CP034298.1"/>
</dbReference>
<evidence type="ECO:0000256" key="1">
    <source>
        <dbReference type="SAM" id="Coils"/>
    </source>
</evidence>
<feature type="region of interest" description="Disordered" evidence="2">
    <location>
        <begin position="506"/>
        <end position="525"/>
    </location>
</feature>